<dbReference type="EMBL" id="MT019333">
    <property type="protein sequence ID" value="QKG63778.1"/>
    <property type="molecule type" value="Genomic_DNA"/>
</dbReference>
<dbReference type="GO" id="GO:0016787">
    <property type="term" value="F:hydrolase activity"/>
    <property type="evidence" value="ECO:0007669"/>
    <property type="project" value="UniProtKB-KW"/>
</dbReference>
<reference evidence="1" key="1">
    <citation type="journal article" date="2020" name="Mitochondrial DNA Part B Resour">
        <title>The complete mitochondrial genome of fungal endosymbiont, Ophiocordycipitaceae sp., isolated from Ricania speculum (Hemiptera: Ricaniidae).</title>
        <authorList>
            <person name="Park J."/>
            <person name="Xi H."/>
            <person name="Park J."/>
            <person name="Lee W."/>
        </authorList>
    </citation>
    <scope>NUCLEOTIDE SEQUENCE</scope>
</reference>
<protein>
    <submittedName>
        <fullName evidence="1">Alpha-beta-hydrolase</fullName>
    </submittedName>
</protein>
<name>A0A6M8PB86_9HYPO</name>
<geneLocation type="mitochondrion" evidence="1"/>
<sequence length="170" mass="19330">MRHPFVGSFSQPSFFAWFFWSGHSQLFCLYPRGRLSGLPILGFCISAPRKFHFSVILFITVLSSFRSSPHLVLRISFILDFMEWASCRAIKTKKSSAYLINFNLRKLGSKGSDLLTFRISANIPALLFKSKLLPFRACNFAYTGFFLRFDTLSNLSLSSVMNLSGLTITK</sequence>
<dbReference type="AlphaFoldDB" id="A0A6M8PB86"/>
<proteinExistence type="predicted"/>
<organism evidence="1">
    <name type="scientific">Ophiocordycipitaceae sp</name>
    <dbReference type="NCBI Taxonomy" id="1907519"/>
    <lineage>
        <taxon>Eukaryota</taxon>
        <taxon>Fungi</taxon>
        <taxon>Dikarya</taxon>
        <taxon>Ascomycota</taxon>
        <taxon>Pezizomycotina</taxon>
        <taxon>Sordariomycetes</taxon>
        <taxon>Hypocreomycetidae</taxon>
        <taxon>Hypocreales</taxon>
        <taxon>Ophiocordycipitaceae</taxon>
    </lineage>
</organism>
<dbReference type="GeneID" id="55760201"/>
<dbReference type="RefSeq" id="YP_009868571.1">
    <property type="nucleotide sequence ID" value="NC_049089.1"/>
</dbReference>
<evidence type="ECO:0000313" key="1">
    <source>
        <dbReference type="EMBL" id="QKG63778.1"/>
    </source>
</evidence>
<keyword evidence="1" id="KW-0496">Mitochondrion</keyword>
<keyword evidence="1" id="KW-0378">Hydrolase</keyword>
<accession>A0A6M8PB86</accession>